<dbReference type="OrthoDB" id="417598at2759"/>
<dbReference type="GeneID" id="112906411"/>
<evidence type="ECO:0000313" key="2">
    <source>
        <dbReference type="RefSeq" id="XP_025836260.1"/>
    </source>
</evidence>
<proteinExistence type="predicted"/>
<keyword evidence="1" id="KW-1185">Reference proteome</keyword>
<dbReference type="InterPro" id="IPR036397">
    <property type="entry name" value="RNaseH_sf"/>
</dbReference>
<dbReference type="InParanoid" id="A0A7F5RK68"/>
<dbReference type="InterPro" id="IPR050951">
    <property type="entry name" value="Retrovirus_Pol_polyprotein"/>
</dbReference>
<sequence>MSTIADMLRIECRINTSNWADKLCKIQLVLNTTYQKSTEYTPLQLLIGRESSVPAVAAILNDLATKEISPNKRIAREKAAQSLKKNAAYQEERSSKAVMPQFKAGDLVVILRSANERHKLSSPCKGPYEVVGEKSPGKYVLKGVSDLLRNTTTIASAEHLKKWTTEWFPELCEALINDDNDVGNGSEKTLR</sequence>
<name>A0A7F5RK68_AGRPL</name>
<dbReference type="Gene3D" id="3.30.420.10">
    <property type="entry name" value="Ribonuclease H-like superfamily/Ribonuclease H"/>
    <property type="match status" value="1"/>
</dbReference>
<protein>
    <submittedName>
        <fullName evidence="2">Uncharacterized protein LOC112906411</fullName>
    </submittedName>
</protein>
<dbReference type="RefSeq" id="XP_025836260.1">
    <property type="nucleotide sequence ID" value="XM_025980475.1"/>
</dbReference>
<evidence type="ECO:0000313" key="1">
    <source>
        <dbReference type="Proteomes" id="UP000192223"/>
    </source>
</evidence>
<reference evidence="2" key="1">
    <citation type="submission" date="2025-08" db="UniProtKB">
        <authorList>
            <consortium name="RefSeq"/>
        </authorList>
    </citation>
    <scope>IDENTIFICATION</scope>
    <source>
        <tissue evidence="2">Entire body</tissue>
    </source>
</reference>
<gene>
    <name evidence="2" type="primary">LOC112906411</name>
</gene>
<dbReference type="PANTHER" id="PTHR37984:SF15">
    <property type="entry name" value="INTEGRASE CATALYTIC DOMAIN-CONTAINING PROTEIN"/>
    <property type="match status" value="1"/>
</dbReference>
<dbReference type="KEGG" id="apln:112906411"/>
<accession>A0A7F5RK68</accession>
<organism evidence="1 2">
    <name type="scientific">Agrilus planipennis</name>
    <name type="common">Emerald ash borer</name>
    <name type="synonym">Agrilus marcopoli</name>
    <dbReference type="NCBI Taxonomy" id="224129"/>
    <lineage>
        <taxon>Eukaryota</taxon>
        <taxon>Metazoa</taxon>
        <taxon>Ecdysozoa</taxon>
        <taxon>Arthropoda</taxon>
        <taxon>Hexapoda</taxon>
        <taxon>Insecta</taxon>
        <taxon>Pterygota</taxon>
        <taxon>Neoptera</taxon>
        <taxon>Endopterygota</taxon>
        <taxon>Coleoptera</taxon>
        <taxon>Polyphaga</taxon>
        <taxon>Elateriformia</taxon>
        <taxon>Buprestoidea</taxon>
        <taxon>Buprestidae</taxon>
        <taxon>Agrilinae</taxon>
        <taxon>Agrilus</taxon>
    </lineage>
</organism>
<dbReference type="PANTHER" id="PTHR37984">
    <property type="entry name" value="PROTEIN CBG26694"/>
    <property type="match status" value="1"/>
</dbReference>
<dbReference type="Proteomes" id="UP000192223">
    <property type="component" value="Unplaced"/>
</dbReference>
<dbReference type="GO" id="GO:0003676">
    <property type="term" value="F:nucleic acid binding"/>
    <property type="evidence" value="ECO:0007669"/>
    <property type="project" value="InterPro"/>
</dbReference>
<dbReference type="AlphaFoldDB" id="A0A7F5RK68"/>